<dbReference type="EMBL" id="JARMQG010000287">
    <property type="protein sequence ID" value="MED3564215.1"/>
    <property type="molecule type" value="Genomic_DNA"/>
</dbReference>
<organism evidence="3 4">
    <name type="scientific">Bacillus xiapuensis</name>
    <dbReference type="NCBI Taxonomy" id="2014075"/>
    <lineage>
        <taxon>Bacteria</taxon>
        <taxon>Bacillati</taxon>
        <taxon>Bacillota</taxon>
        <taxon>Bacilli</taxon>
        <taxon>Bacillales</taxon>
        <taxon>Bacillaceae</taxon>
        <taxon>Bacillus</taxon>
    </lineage>
</organism>
<dbReference type="PANTHER" id="PTHR30383:SF27">
    <property type="entry name" value="SPORE GERMINATION LIPASE LIPC"/>
    <property type="match status" value="1"/>
</dbReference>
<evidence type="ECO:0000256" key="1">
    <source>
        <dbReference type="SAM" id="Phobius"/>
    </source>
</evidence>
<accession>A0ABU6NHK9</accession>
<dbReference type="RefSeq" id="WP_327969334.1">
    <property type="nucleotide sequence ID" value="NZ_JARMQG010000287.1"/>
</dbReference>
<reference evidence="3 4" key="1">
    <citation type="submission" date="2023-03" db="EMBL/GenBank/DDBJ databases">
        <title>Bacillus Genome Sequencing.</title>
        <authorList>
            <person name="Dunlap C."/>
        </authorList>
    </citation>
    <scope>NUCLEOTIDE SEQUENCE [LARGE SCALE GENOMIC DNA]</scope>
    <source>
        <strain evidence="3 4">B-14544</strain>
    </source>
</reference>
<dbReference type="InterPro" id="IPR051532">
    <property type="entry name" value="Ester_Hydrolysis_Enzymes"/>
</dbReference>
<dbReference type="Gene3D" id="3.40.50.1110">
    <property type="entry name" value="SGNH hydrolase"/>
    <property type="match status" value="1"/>
</dbReference>
<evidence type="ECO:0000313" key="4">
    <source>
        <dbReference type="Proteomes" id="UP001330749"/>
    </source>
</evidence>
<name>A0ABU6NHK9_9BACI</name>
<keyword evidence="4" id="KW-1185">Reference proteome</keyword>
<gene>
    <name evidence="3" type="ORF">P4447_17500</name>
</gene>
<comment type="caution">
    <text evidence="3">The sequence shown here is derived from an EMBL/GenBank/DDBJ whole genome shotgun (WGS) entry which is preliminary data.</text>
</comment>
<evidence type="ECO:0000313" key="3">
    <source>
        <dbReference type="EMBL" id="MED3564215.1"/>
    </source>
</evidence>
<feature type="domain" description="SGNH hydrolase-type esterase" evidence="2">
    <location>
        <begin position="16"/>
        <end position="206"/>
    </location>
</feature>
<feature type="transmembrane region" description="Helical" evidence="1">
    <location>
        <begin position="12"/>
        <end position="35"/>
    </location>
</feature>
<dbReference type="InterPro" id="IPR036514">
    <property type="entry name" value="SGNH_hydro_sf"/>
</dbReference>
<proteinExistence type="predicted"/>
<evidence type="ECO:0000259" key="2">
    <source>
        <dbReference type="Pfam" id="PF13472"/>
    </source>
</evidence>
<dbReference type="Pfam" id="PF13472">
    <property type="entry name" value="Lipase_GDSL_2"/>
    <property type="match status" value="1"/>
</dbReference>
<dbReference type="SUPFAM" id="SSF52266">
    <property type="entry name" value="SGNH hydrolase"/>
    <property type="match status" value="1"/>
</dbReference>
<sequence length="221" mass="25088">MSKIQKRETHPLYYVALGDSLTVGVGVPIFTRAFVDQYLELSEQALNHNIYLTIFAKVEATTEEILQWLSLPEVAVKVSHSDIITLTAGANDLIHAAEAFLITKSTKDFNDALNKSIKNIARIIDKIHALNPLQKYTYLIRLLNLYNPFPDIPEADSWIQNFNARLKMFSKIPHIGVADIYHPFAGRQKELLSIDNVHPNAMGYKVMAESTYQLGYDHFLQ</sequence>
<dbReference type="PANTHER" id="PTHR30383">
    <property type="entry name" value="THIOESTERASE 1/PROTEASE 1/LYSOPHOSPHOLIPASE L1"/>
    <property type="match status" value="1"/>
</dbReference>
<dbReference type="Proteomes" id="UP001330749">
    <property type="component" value="Unassembled WGS sequence"/>
</dbReference>
<keyword evidence="1" id="KW-0472">Membrane</keyword>
<keyword evidence="1" id="KW-0812">Transmembrane</keyword>
<keyword evidence="1" id="KW-1133">Transmembrane helix</keyword>
<protein>
    <submittedName>
        <fullName evidence="3">GDSL-type esterase/lipase family protein</fullName>
    </submittedName>
</protein>
<dbReference type="InterPro" id="IPR013830">
    <property type="entry name" value="SGNH_hydro"/>
</dbReference>